<dbReference type="InterPro" id="IPR014729">
    <property type="entry name" value="Rossmann-like_a/b/a_fold"/>
</dbReference>
<comment type="catalytic activity">
    <reaction evidence="7">
        <text>cytidine(34) in tRNA(Ile2) + L-lysine + ATP = lysidine(34) in tRNA(Ile2) + AMP + diphosphate + H(+)</text>
        <dbReference type="Rhea" id="RHEA:43744"/>
        <dbReference type="Rhea" id="RHEA-COMP:10625"/>
        <dbReference type="Rhea" id="RHEA-COMP:10670"/>
        <dbReference type="ChEBI" id="CHEBI:15378"/>
        <dbReference type="ChEBI" id="CHEBI:30616"/>
        <dbReference type="ChEBI" id="CHEBI:32551"/>
        <dbReference type="ChEBI" id="CHEBI:33019"/>
        <dbReference type="ChEBI" id="CHEBI:82748"/>
        <dbReference type="ChEBI" id="CHEBI:83665"/>
        <dbReference type="ChEBI" id="CHEBI:456215"/>
        <dbReference type="EC" id="6.3.4.19"/>
    </reaction>
</comment>
<evidence type="ECO:0000256" key="2">
    <source>
        <dbReference type="ARBA" id="ARBA00022490"/>
    </source>
</evidence>
<keyword evidence="2" id="KW-0963">Cytoplasm</keyword>
<organism evidence="10">
    <name type="scientific">freshwater metagenome</name>
    <dbReference type="NCBI Taxonomy" id="449393"/>
    <lineage>
        <taxon>unclassified sequences</taxon>
        <taxon>metagenomes</taxon>
        <taxon>ecological metagenomes</taxon>
    </lineage>
</organism>
<dbReference type="GO" id="GO:0005524">
    <property type="term" value="F:ATP binding"/>
    <property type="evidence" value="ECO:0007669"/>
    <property type="project" value="UniProtKB-KW"/>
</dbReference>
<evidence type="ECO:0000256" key="4">
    <source>
        <dbReference type="ARBA" id="ARBA00022694"/>
    </source>
</evidence>
<keyword evidence="6" id="KW-0067">ATP-binding</keyword>
<evidence type="ECO:0000259" key="8">
    <source>
        <dbReference type="Pfam" id="PF01171"/>
    </source>
</evidence>
<proteinExistence type="inferred from homology"/>
<name>A0A094QBV8_9ZZZZ</name>
<dbReference type="GO" id="GO:0005737">
    <property type="term" value="C:cytoplasm"/>
    <property type="evidence" value="ECO:0007669"/>
    <property type="project" value="InterPro"/>
</dbReference>
<dbReference type="Pfam" id="PF01171">
    <property type="entry name" value="ATP_bind_3"/>
    <property type="match status" value="1"/>
</dbReference>
<dbReference type="GO" id="GO:0032267">
    <property type="term" value="F:tRNA(Ile)-lysidine synthase activity"/>
    <property type="evidence" value="ECO:0007669"/>
    <property type="project" value="UniProtKB-EC"/>
</dbReference>
<dbReference type="NCBIfam" id="TIGR02432">
    <property type="entry name" value="lysidine_TilS_N"/>
    <property type="match status" value="1"/>
</dbReference>
<dbReference type="InterPro" id="IPR011063">
    <property type="entry name" value="TilS/TtcA_N"/>
</dbReference>
<dbReference type="EC" id="6.3.4.19" evidence="1"/>
<dbReference type="InterPro" id="IPR015262">
    <property type="entry name" value="tRNA_Ile_lys_synt_subst-bd"/>
</dbReference>
<evidence type="ECO:0000256" key="6">
    <source>
        <dbReference type="ARBA" id="ARBA00022840"/>
    </source>
</evidence>
<dbReference type="PANTHER" id="PTHR43033:SF1">
    <property type="entry name" value="TRNA(ILE)-LYSIDINE SYNTHASE-RELATED"/>
    <property type="match status" value="1"/>
</dbReference>
<gene>
    <name evidence="10" type="ORF">GM50_4860</name>
</gene>
<dbReference type="CDD" id="cd01992">
    <property type="entry name" value="TilS_N"/>
    <property type="match status" value="1"/>
</dbReference>
<evidence type="ECO:0000259" key="9">
    <source>
        <dbReference type="Pfam" id="PF09179"/>
    </source>
</evidence>
<dbReference type="Gene3D" id="3.40.50.620">
    <property type="entry name" value="HUPs"/>
    <property type="match status" value="1"/>
</dbReference>
<evidence type="ECO:0000256" key="5">
    <source>
        <dbReference type="ARBA" id="ARBA00022741"/>
    </source>
</evidence>
<evidence type="ECO:0000256" key="3">
    <source>
        <dbReference type="ARBA" id="ARBA00022598"/>
    </source>
</evidence>
<feature type="domain" description="tRNA(Ile)-lysidine/2-thiocytidine synthase N-terminal" evidence="8">
    <location>
        <begin position="35"/>
        <end position="209"/>
    </location>
</feature>
<keyword evidence="3" id="KW-0436">Ligase</keyword>
<evidence type="ECO:0000256" key="1">
    <source>
        <dbReference type="ARBA" id="ARBA00013267"/>
    </source>
</evidence>
<protein>
    <recommendedName>
        <fullName evidence="1">tRNA(Ile)-lysidine synthetase</fullName>
        <ecNumber evidence="1">6.3.4.19</ecNumber>
    </recommendedName>
</protein>
<dbReference type="Gene3D" id="1.20.59.20">
    <property type="match status" value="1"/>
</dbReference>
<accession>A0A094QBV8</accession>
<dbReference type="AlphaFoldDB" id="A0A094QBV8"/>
<dbReference type="Pfam" id="PF09179">
    <property type="entry name" value="TilS"/>
    <property type="match status" value="1"/>
</dbReference>
<reference evidence="10" key="1">
    <citation type="submission" date="2014-05" db="EMBL/GenBank/DDBJ databases">
        <title>Key roles for freshwater Actinobacteria revealed by deep metagenomic sequencing.</title>
        <authorList>
            <person name="Ghai R."/>
            <person name="Mizuno C.M."/>
            <person name="Picazo A."/>
            <person name="Camacho A."/>
            <person name="Rodriguez-Valera F."/>
        </authorList>
    </citation>
    <scope>NUCLEOTIDE SEQUENCE</scope>
</reference>
<dbReference type="HAMAP" id="MF_01161">
    <property type="entry name" value="tRNA_Ile_lys_synt"/>
    <property type="match status" value="1"/>
</dbReference>
<dbReference type="InterPro" id="IPR012795">
    <property type="entry name" value="tRNA_Ile_lys_synt_N"/>
</dbReference>
<comment type="caution">
    <text evidence="10">The sequence shown here is derived from an EMBL/GenBank/DDBJ whole genome shotgun (WGS) entry which is preliminary data.</text>
</comment>
<dbReference type="InterPro" id="IPR012094">
    <property type="entry name" value="tRNA_Ile_lys_synt"/>
</dbReference>
<keyword evidence="5" id="KW-0547">Nucleotide-binding</keyword>
<dbReference type="GO" id="GO:0008033">
    <property type="term" value="P:tRNA processing"/>
    <property type="evidence" value="ECO:0007669"/>
    <property type="project" value="UniProtKB-KW"/>
</dbReference>
<dbReference type="SUPFAM" id="SSF82829">
    <property type="entry name" value="MesJ substrate recognition domain-like"/>
    <property type="match status" value="1"/>
</dbReference>
<dbReference type="PANTHER" id="PTHR43033">
    <property type="entry name" value="TRNA(ILE)-LYSIDINE SYNTHASE-RELATED"/>
    <property type="match status" value="1"/>
</dbReference>
<dbReference type="SUPFAM" id="SSF52402">
    <property type="entry name" value="Adenine nucleotide alpha hydrolases-like"/>
    <property type="match status" value="1"/>
</dbReference>
<keyword evidence="4" id="KW-0819">tRNA processing</keyword>
<feature type="domain" description="tRNA(Ile)-lysidine synthase substrate-binding" evidence="9">
    <location>
        <begin position="257"/>
        <end position="324"/>
    </location>
</feature>
<sequence length="329" mass="34797">MVGSSLSPVSINPATVAIRSAVRDCLSSCSAGDNVIVAVSGGADSLALAAALLPETNSALLNLIAITIDHQLQDKSGEQAERVVAQLKEFGISQSEIIKVTVELTDGLEASARRARYEALEQAATKYNAKVIFLGHTLNDQAESVLLGLARGSGARSLSGMAKCNGKYCRPLLKITREQTLAACSENNLSPWIDPHNSDSQFARVRVRTDALPKLEESIGPGITQALARSADLLRDDADALDGWADQFSEGLDLSDLDIARLAELPKAVRTRVLRKAIYAAGAPMGSISADHVANVEAFITSWHGQGACSLPGGVKVERISGRLSLLSR</sequence>
<evidence type="ECO:0000313" key="10">
    <source>
        <dbReference type="EMBL" id="KGA19639.1"/>
    </source>
</evidence>
<evidence type="ECO:0000256" key="7">
    <source>
        <dbReference type="ARBA" id="ARBA00048539"/>
    </source>
</evidence>
<dbReference type="EMBL" id="JNSK01000010">
    <property type="protein sequence ID" value="KGA19639.1"/>
    <property type="molecule type" value="Genomic_DNA"/>
</dbReference>